<dbReference type="InterPro" id="IPR017871">
    <property type="entry name" value="ABC_transporter-like_CS"/>
</dbReference>
<dbReference type="InterPro" id="IPR050166">
    <property type="entry name" value="ABC_transporter_ATP-bind"/>
</dbReference>
<dbReference type="PROSITE" id="PS00211">
    <property type="entry name" value="ABC_TRANSPORTER_1"/>
    <property type="match status" value="1"/>
</dbReference>
<dbReference type="SMART" id="SM00382">
    <property type="entry name" value="AAA"/>
    <property type="match status" value="1"/>
</dbReference>
<protein>
    <submittedName>
        <fullName evidence="5">Putative nitrate transport ATP-binding protein NrtD</fullName>
    </submittedName>
</protein>
<dbReference type="GO" id="GO:0016887">
    <property type="term" value="F:ATP hydrolysis activity"/>
    <property type="evidence" value="ECO:0007669"/>
    <property type="project" value="InterPro"/>
</dbReference>
<dbReference type="EMBL" id="AP012167">
    <property type="protein sequence ID" value="BAN07848.1"/>
    <property type="molecule type" value="Genomic_DNA"/>
</dbReference>
<keyword evidence="3 5" id="KW-0067">ATP-binding</keyword>
<dbReference type="PROSITE" id="PS50893">
    <property type="entry name" value="ABC_TRANSPORTER_2"/>
    <property type="match status" value="1"/>
</dbReference>
<evidence type="ECO:0000256" key="2">
    <source>
        <dbReference type="ARBA" id="ARBA00022741"/>
    </source>
</evidence>
<sequence length="284" mass="31626">MSSLFGSPCIGLQNDDFIINRGGSIMTNSELLNVKHVSKKFEHAEKSGIRPVLTDINLAVKPGQFISIIGPSGVGKSTLLRMMAGISRPSTGTIDFAGRQIVKPSQRISMVFQNFALFPWLTVQKNIAFGLENSRKRNQGQIQQKVRDLINLIGLKGLEAAYPYELSGGMKQRVGFARALAVDPELLLLDEPFSALDVLTGEQLSSDLMTLWRQGDLNMKALVMITHNISEAVRLSNVIYVMNGSPGTLVRVYRLKTPVEQRTASQIMRKTLEITQYFKQMNRR</sequence>
<accession>M5AGA7</accession>
<dbReference type="PANTHER" id="PTHR42788:SF13">
    <property type="entry name" value="ALIPHATIC SULFONATES IMPORT ATP-BINDING PROTEIN SSUB"/>
    <property type="match status" value="1"/>
</dbReference>
<dbReference type="PANTHER" id="PTHR42788">
    <property type="entry name" value="TAURINE IMPORT ATP-BINDING PROTEIN-RELATED"/>
    <property type="match status" value="1"/>
</dbReference>
<dbReference type="Proteomes" id="UP000012042">
    <property type="component" value="Chromosome"/>
</dbReference>
<dbReference type="SUPFAM" id="SSF52540">
    <property type="entry name" value="P-loop containing nucleoside triphosphate hydrolases"/>
    <property type="match status" value="1"/>
</dbReference>
<dbReference type="PATRIC" id="fig|1001583.3.peg.2197"/>
<dbReference type="HOGENOM" id="CLU_000604_1_22_9"/>
<dbReference type="Gene3D" id="3.40.50.300">
    <property type="entry name" value="P-loop containing nucleotide triphosphate hydrolases"/>
    <property type="match status" value="1"/>
</dbReference>
<evidence type="ECO:0000313" key="6">
    <source>
        <dbReference type="Proteomes" id="UP000012042"/>
    </source>
</evidence>
<evidence type="ECO:0000256" key="3">
    <source>
        <dbReference type="ARBA" id="ARBA00022840"/>
    </source>
</evidence>
<proteinExistence type="predicted"/>
<keyword evidence="1" id="KW-0813">Transport</keyword>
<dbReference type="InterPro" id="IPR003593">
    <property type="entry name" value="AAA+_ATPase"/>
</dbReference>
<reference evidence="5 6" key="1">
    <citation type="journal article" date="2013" name="PLoS ONE">
        <title>Genomic Analysis by Deep Sequencing of the Probiotic Lactobacillus brevis KB290 Harboring Nine Plasmids Reveals Genomic Stability.</title>
        <authorList>
            <person name="Fukao M."/>
            <person name="Oshima K."/>
            <person name="Morita H."/>
            <person name="Toh H."/>
            <person name="Suda W."/>
            <person name="Kim S.W."/>
            <person name="Suzuki S."/>
            <person name="Yakabe T."/>
            <person name="Hattori M."/>
            <person name="Yajima N."/>
        </authorList>
    </citation>
    <scope>NUCLEOTIDE SEQUENCE [LARGE SCALE GENOMIC DNA]</scope>
    <source>
        <strain evidence="5 6">KB290</strain>
    </source>
</reference>
<evidence type="ECO:0000259" key="4">
    <source>
        <dbReference type="PROSITE" id="PS50893"/>
    </source>
</evidence>
<dbReference type="KEGG" id="lbk:LVISKB_2213"/>
<evidence type="ECO:0000256" key="1">
    <source>
        <dbReference type="ARBA" id="ARBA00022448"/>
    </source>
</evidence>
<gene>
    <name evidence="5" type="ORF">LVISKB_2213</name>
</gene>
<dbReference type="GO" id="GO:0005524">
    <property type="term" value="F:ATP binding"/>
    <property type="evidence" value="ECO:0007669"/>
    <property type="project" value="UniProtKB-KW"/>
</dbReference>
<dbReference type="InterPro" id="IPR003439">
    <property type="entry name" value="ABC_transporter-like_ATP-bd"/>
</dbReference>
<dbReference type="InterPro" id="IPR027417">
    <property type="entry name" value="P-loop_NTPase"/>
</dbReference>
<name>M5AGA7_LEVBR</name>
<dbReference type="Pfam" id="PF00005">
    <property type="entry name" value="ABC_tran"/>
    <property type="match status" value="1"/>
</dbReference>
<dbReference type="CDD" id="cd03293">
    <property type="entry name" value="ABC_NrtD_SsuB_transporters"/>
    <property type="match status" value="1"/>
</dbReference>
<organism evidence="5 6">
    <name type="scientific">Levilactobacillus brevis KB290</name>
    <dbReference type="NCBI Taxonomy" id="1001583"/>
    <lineage>
        <taxon>Bacteria</taxon>
        <taxon>Bacillati</taxon>
        <taxon>Bacillota</taxon>
        <taxon>Bacilli</taxon>
        <taxon>Lactobacillales</taxon>
        <taxon>Lactobacillaceae</taxon>
        <taxon>Levilactobacillus</taxon>
    </lineage>
</organism>
<dbReference type="AlphaFoldDB" id="M5AGA7"/>
<feature type="domain" description="ABC transporter" evidence="4">
    <location>
        <begin position="32"/>
        <end position="269"/>
    </location>
</feature>
<keyword evidence="2" id="KW-0547">Nucleotide-binding</keyword>
<evidence type="ECO:0000313" key="5">
    <source>
        <dbReference type="EMBL" id="BAN07848.1"/>
    </source>
</evidence>